<feature type="transmembrane region" description="Helical" evidence="2">
    <location>
        <begin position="36"/>
        <end position="54"/>
    </location>
</feature>
<dbReference type="InterPro" id="IPR027381">
    <property type="entry name" value="LytR/CpsA/Psr_C"/>
</dbReference>
<evidence type="ECO:0000259" key="3">
    <source>
        <dbReference type="Pfam" id="PF13399"/>
    </source>
</evidence>
<accession>A0ABS4X386</accession>
<dbReference type="Proteomes" id="UP001519290">
    <property type="component" value="Unassembled WGS sequence"/>
</dbReference>
<gene>
    <name evidence="4" type="ORF">JOF43_002922</name>
</gene>
<evidence type="ECO:0000256" key="2">
    <source>
        <dbReference type="SAM" id="Phobius"/>
    </source>
</evidence>
<comment type="caution">
    <text evidence="4">The sequence shown here is derived from an EMBL/GenBank/DDBJ whole genome shotgun (WGS) entry which is preliminary data.</text>
</comment>
<keyword evidence="5" id="KW-1185">Reference proteome</keyword>
<organism evidence="4 5">
    <name type="scientific">Brachybacterium sacelli</name>
    <dbReference type="NCBI Taxonomy" id="173364"/>
    <lineage>
        <taxon>Bacteria</taxon>
        <taxon>Bacillati</taxon>
        <taxon>Actinomycetota</taxon>
        <taxon>Actinomycetes</taxon>
        <taxon>Micrococcales</taxon>
        <taxon>Dermabacteraceae</taxon>
        <taxon>Brachybacterium</taxon>
    </lineage>
</organism>
<dbReference type="PANTHER" id="PTHR33392">
    <property type="entry name" value="POLYISOPRENYL-TEICHOIC ACID--PEPTIDOGLYCAN TEICHOIC ACID TRANSFERASE TAGU"/>
    <property type="match status" value="1"/>
</dbReference>
<keyword evidence="2" id="KW-1133">Transmembrane helix</keyword>
<feature type="region of interest" description="Disordered" evidence="1">
    <location>
        <begin position="1"/>
        <end position="26"/>
    </location>
</feature>
<sequence>MPSSHHDAHPYGRSADDVRRRDQRARRTRRLRATQLAFFSVVAIVLVGVGAYAVGEFRAPVEEPGVITPKGAGEEEAELACPEPDAVPLSPAEVTVTVLNGTGRSGLAGETSEQLGERGYTVGDPGNTRESSGPATIVYGPKGYLAAQSVLAQLPEGKLTMDEREDASVSLLLGRGFTELAANSKAAAALEQPVEIPEGC</sequence>
<dbReference type="EMBL" id="JAGIOD010000002">
    <property type="protein sequence ID" value="MBP2382933.1"/>
    <property type="molecule type" value="Genomic_DNA"/>
</dbReference>
<feature type="region of interest" description="Disordered" evidence="1">
    <location>
        <begin position="102"/>
        <end position="132"/>
    </location>
</feature>
<proteinExistence type="predicted"/>
<dbReference type="Gene3D" id="3.30.70.2390">
    <property type="match status" value="1"/>
</dbReference>
<protein>
    <recommendedName>
        <fullName evidence="3">LytR/CpsA/Psr regulator C-terminal domain-containing protein</fullName>
    </recommendedName>
</protein>
<feature type="domain" description="LytR/CpsA/Psr regulator C-terminal" evidence="3">
    <location>
        <begin position="93"/>
        <end position="177"/>
    </location>
</feature>
<evidence type="ECO:0000313" key="4">
    <source>
        <dbReference type="EMBL" id="MBP2382933.1"/>
    </source>
</evidence>
<dbReference type="PANTHER" id="PTHR33392:SF6">
    <property type="entry name" value="POLYISOPRENYL-TEICHOIC ACID--PEPTIDOGLYCAN TEICHOIC ACID TRANSFERASE TAGU"/>
    <property type="match status" value="1"/>
</dbReference>
<keyword evidence="2" id="KW-0472">Membrane</keyword>
<evidence type="ECO:0000313" key="5">
    <source>
        <dbReference type="Proteomes" id="UP001519290"/>
    </source>
</evidence>
<dbReference type="InterPro" id="IPR050922">
    <property type="entry name" value="LytR/CpsA/Psr_CW_biosynth"/>
</dbReference>
<dbReference type="RefSeq" id="WP_209903417.1">
    <property type="nucleotide sequence ID" value="NZ_BAAAJW010000019.1"/>
</dbReference>
<evidence type="ECO:0000256" key="1">
    <source>
        <dbReference type="SAM" id="MobiDB-lite"/>
    </source>
</evidence>
<name>A0ABS4X386_9MICO</name>
<dbReference type="Pfam" id="PF13399">
    <property type="entry name" value="LytR_C"/>
    <property type="match status" value="1"/>
</dbReference>
<feature type="compositionally biased region" description="Basic and acidic residues" evidence="1">
    <location>
        <begin position="1"/>
        <end position="20"/>
    </location>
</feature>
<reference evidence="4 5" key="1">
    <citation type="submission" date="2021-03" db="EMBL/GenBank/DDBJ databases">
        <title>Sequencing the genomes of 1000 actinobacteria strains.</title>
        <authorList>
            <person name="Klenk H.-P."/>
        </authorList>
    </citation>
    <scope>NUCLEOTIDE SEQUENCE [LARGE SCALE GENOMIC DNA]</scope>
    <source>
        <strain evidence="4 5">DSM 14566</strain>
    </source>
</reference>
<keyword evidence="2" id="KW-0812">Transmembrane</keyword>